<evidence type="ECO:0000256" key="3">
    <source>
        <dbReference type="ARBA" id="ARBA00006585"/>
    </source>
</evidence>
<evidence type="ECO:0000256" key="10">
    <source>
        <dbReference type="ARBA" id="ARBA00033326"/>
    </source>
</evidence>
<keyword evidence="6" id="KW-0227">DNA damage</keyword>
<evidence type="ECO:0000256" key="11">
    <source>
        <dbReference type="ARBA" id="ARBA00045147"/>
    </source>
</evidence>
<dbReference type="InterPro" id="IPR029425">
    <property type="entry name" value="MMS22L_N"/>
</dbReference>
<evidence type="ECO:0000256" key="6">
    <source>
        <dbReference type="ARBA" id="ARBA00022763"/>
    </source>
</evidence>
<keyword evidence="5" id="KW-0158">Chromosome</keyword>
<accession>A0A401SX00</accession>
<comment type="similarity">
    <text evidence="3">Belongs to the MMS22 family. MMS22L subfamily.</text>
</comment>
<dbReference type="GO" id="GO:0043596">
    <property type="term" value="C:nuclear replication fork"/>
    <property type="evidence" value="ECO:0007669"/>
    <property type="project" value="TreeGrafter"/>
</dbReference>
<feature type="domain" description="MMS22-like C-terminal" evidence="13">
    <location>
        <begin position="874"/>
        <end position="1251"/>
    </location>
</feature>
<proteinExistence type="inferred from homology"/>
<keyword evidence="8" id="KW-0234">DNA repair</keyword>
<dbReference type="OrthoDB" id="8193282at2759"/>
<dbReference type="Proteomes" id="UP000287033">
    <property type="component" value="Unassembled WGS sequence"/>
</dbReference>
<protein>
    <recommendedName>
        <fullName evidence="4">Protein MMS22-like</fullName>
    </recommendedName>
    <alternativeName>
        <fullName evidence="10">Methyl methanesulfonate-sensitivity protein 22-like</fullName>
    </alternativeName>
</protein>
<feature type="domain" description="Protein MMS22-like N-terminal" evidence="12">
    <location>
        <begin position="50"/>
        <end position="758"/>
    </location>
</feature>
<dbReference type="GO" id="GO:0006325">
    <property type="term" value="P:chromatin organization"/>
    <property type="evidence" value="ECO:0007669"/>
    <property type="project" value="UniProtKB-KW"/>
</dbReference>
<name>A0A401SX00_CHIPU</name>
<evidence type="ECO:0000256" key="2">
    <source>
        <dbReference type="ARBA" id="ARBA00004286"/>
    </source>
</evidence>
<dbReference type="OMA" id="RVYLCLL"/>
<evidence type="ECO:0000256" key="9">
    <source>
        <dbReference type="ARBA" id="ARBA00023242"/>
    </source>
</evidence>
<keyword evidence="15" id="KW-1185">Reference proteome</keyword>
<dbReference type="Pfam" id="PF14910">
    <property type="entry name" value="MMS22L_N"/>
    <property type="match status" value="1"/>
</dbReference>
<dbReference type="GO" id="GO:0000724">
    <property type="term" value="P:double-strand break repair via homologous recombination"/>
    <property type="evidence" value="ECO:0007669"/>
    <property type="project" value="InterPro"/>
</dbReference>
<dbReference type="STRING" id="137246.A0A401SX00"/>
<keyword evidence="7" id="KW-0156">Chromatin regulator</keyword>
<dbReference type="PANTHER" id="PTHR28547">
    <property type="entry name" value="PROTEIN MMS22-LIKE"/>
    <property type="match status" value="1"/>
</dbReference>
<evidence type="ECO:0000259" key="12">
    <source>
        <dbReference type="Pfam" id="PF14910"/>
    </source>
</evidence>
<comment type="subcellular location">
    <subcellularLocation>
        <location evidence="2">Chromosome</location>
    </subcellularLocation>
    <subcellularLocation>
        <location evidence="1">Nucleus</location>
    </subcellularLocation>
</comment>
<evidence type="ECO:0000313" key="15">
    <source>
        <dbReference type="Proteomes" id="UP000287033"/>
    </source>
</evidence>
<evidence type="ECO:0000256" key="4">
    <source>
        <dbReference type="ARBA" id="ARBA00021061"/>
    </source>
</evidence>
<gene>
    <name evidence="14" type="ORF">chiPu_0013388</name>
</gene>
<dbReference type="InterPro" id="IPR042320">
    <property type="entry name" value="MMS22-like"/>
</dbReference>
<organism evidence="14 15">
    <name type="scientific">Chiloscyllium punctatum</name>
    <name type="common">Brownbanded bambooshark</name>
    <name type="synonym">Hemiscyllium punctatum</name>
    <dbReference type="NCBI Taxonomy" id="137246"/>
    <lineage>
        <taxon>Eukaryota</taxon>
        <taxon>Metazoa</taxon>
        <taxon>Chordata</taxon>
        <taxon>Craniata</taxon>
        <taxon>Vertebrata</taxon>
        <taxon>Chondrichthyes</taxon>
        <taxon>Elasmobranchii</taxon>
        <taxon>Galeomorphii</taxon>
        <taxon>Galeoidea</taxon>
        <taxon>Orectolobiformes</taxon>
        <taxon>Hemiscylliidae</taxon>
        <taxon>Chiloscyllium</taxon>
    </lineage>
</organism>
<evidence type="ECO:0000259" key="13">
    <source>
        <dbReference type="Pfam" id="PF14911"/>
    </source>
</evidence>
<keyword evidence="9" id="KW-0539">Nucleus</keyword>
<evidence type="ECO:0000256" key="8">
    <source>
        <dbReference type="ARBA" id="ARBA00023204"/>
    </source>
</evidence>
<evidence type="ECO:0000313" key="14">
    <source>
        <dbReference type="EMBL" id="GCC34911.1"/>
    </source>
</evidence>
<comment type="function">
    <text evidence="11">Component of the MMS22L-TONSL complex, a complex that promotes homologous recombination-mediated repair of double-strand breaks (DSBs) at stalled or collapsed replication forks. The MMS22L-TONSL complex is required to maintain genome integrity during DNA replication. It mediates the assembly of RAD51 filaments on single-stranded DNA (ssDNA): the MMS22L-TONSL complex is recruited to DSBs following histone replacement by histone chaperones and eviction of the replication protein A complex (RPA/RP-A) from DSBs. Following recruitment to DSBs, the TONSL-MMS22L complex promotes recruitment of RAD51 filaments and subsequent homologous recombination. Within the complex, MMS22L acts by binding ssDNA.</text>
</comment>
<evidence type="ECO:0000256" key="5">
    <source>
        <dbReference type="ARBA" id="ARBA00022454"/>
    </source>
</evidence>
<comment type="caution">
    <text evidence="14">The sequence shown here is derived from an EMBL/GenBank/DDBJ whole genome shotgun (WGS) entry which is preliminary data.</text>
</comment>
<dbReference type="InterPro" id="IPR016024">
    <property type="entry name" value="ARM-type_fold"/>
</dbReference>
<dbReference type="Pfam" id="PF14911">
    <property type="entry name" value="MMS22L_C"/>
    <property type="match status" value="1"/>
</dbReference>
<dbReference type="GO" id="GO:0031297">
    <property type="term" value="P:replication fork processing"/>
    <property type="evidence" value="ECO:0007669"/>
    <property type="project" value="InterPro"/>
</dbReference>
<dbReference type="SUPFAM" id="SSF48371">
    <property type="entry name" value="ARM repeat"/>
    <property type="match status" value="1"/>
</dbReference>
<sequence length="1270" mass="144454">MIIRSHFMHQKRLKIQKQRKMDDNFGGSLTPPVSPYVIERMEMDMECCRPPFFSCTLAQRDGGKSFSADGYLISGSLNRLLLRLDPSPTGYEADTVDIFGFQWVTEMALVESPKLLFGLLRQKISCLEGLTQASSRDFGLANSLYVEADEIRQQCVNFLQYIKVFIFRYLESSRGLNDEQVHPYNELEAQLPSLLVEELYALTLFIGHLRDLSSNTLANFSIQNQGKVFPPSWHLLHLHLDIHWSVLEILHMLGDKMLGQVIYAHQFMNLTGKNLTNVSLFEDHCNNLLHDLIVLAINKYTKVRPSEVLTMYHYQCNCIKELWVLLIHLLDHRNKVSQTENFWSCCSNHLRNLLQVASGVEGACLSDATHCKDPQGFSWWLVTHLTMLYMFDRNGAPREKKQMENNWSFTEELLKLSSNNQAGILEENLRMHVQCCLTLSNIWDTNLNVVSVLWEYYSKHLNSSFNIPWLGLKGLASVSKSPLSMLEMTKACCCDEQSSNLYQSQNSFQLFLRILALQISKGVETTGMHPWKQLKGRIYSKFHQRKMQELSELGLQNFFSLFLVLAAVAGIEDVVSRVADLLDLLKPSKLSIAQQALIWKGYFAFLLMYEEKNVDISFLATKLSANFQIVTKEFYLKTTDHTRKVTLWPLLAAYIEAVQEVFETSSYLHLSEEKLLNEGFSLLYRACRESELNAALTFLQVVLARLRSIHNRTSQLLLQPHAPPNSLPAPLVAKERHLAIASVLWRNFFPFVKSRRLSQTPSPQIADIAAGFTLLAMDMPSTAPSDLQPQPLISMVQLFGWDDMVHPQLVCRYLTHLIQNSSLVDALTSLGCSSYQTFSVHSWFRCVLQQHMNQPLGFTEKMDSTRTVGWVNMEQLAGLTRIVYKLPEVENLLIEAQLDQPAVKEEPKTAVFVFIKAIGKAYSKLQTLGDKSALVSKALDYVGDIVKYTKPYLANKGPPEGLHLMYWTVGCIVKYWPLILSTSKAQQLLFRIIDCLLLPHTVFQQNKELPTAMLSAIRDNLSLYLQGLSAIIGQTTVQTTYVKQQLRNIIQQYFGRFLPSSPTGSGIVNHPILLALCESIAMPQGQTLRKAVLLVITENYMQFRAHAPPPRLAAVLSFIHELFRRNQSSDAASEAKLLLPTVLKCLIFVNEPQVKKLTSEVMRCIIENCQSSTSCQVCPHLTSLLRQFIQEYFGIYDQQVYSIMEMITALNCSLVINLIPALSQTLKDTEHKRGLGRNNSQREAYRRLLVLLGEEGQAEIINLEKVSDKA</sequence>
<evidence type="ECO:0000256" key="7">
    <source>
        <dbReference type="ARBA" id="ARBA00022853"/>
    </source>
</evidence>
<dbReference type="AlphaFoldDB" id="A0A401SX00"/>
<dbReference type="InterPro" id="IPR029424">
    <property type="entry name" value="MMS22L_C"/>
</dbReference>
<evidence type="ECO:0000256" key="1">
    <source>
        <dbReference type="ARBA" id="ARBA00004123"/>
    </source>
</evidence>
<reference evidence="14 15" key="1">
    <citation type="journal article" date="2018" name="Nat. Ecol. Evol.">
        <title>Shark genomes provide insights into elasmobranch evolution and the origin of vertebrates.</title>
        <authorList>
            <person name="Hara Y"/>
            <person name="Yamaguchi K"/>
            <person name="Onimaru K"/>
            <person name="Kadota M"/>
            <person name="Koyanagi M"/>
            <person name="Keeley SD"/>
            <person name="Tatsumi K"/>
            <person name="Tanaka K"/>
            <person name="Motone F"/>
            <person name="Kageyama Y"/>
            <person name="Nozu R"/>
            <person name="Adachi N"/>
            <person name="Nishimura O"/>
            <person name="Nakagawa R"/>
            <person name="Tanegashima C"/>
            <person name="Kiyatake I"/>
            <person name="Matsumoto R"/>
            <person name="Murakumo K"/>
            <person name="Nishida K"/>
            <person name="Terakita A"/>
            <person name="Kuratani S"/>
            <person name="Sato K"/>
            <person name="Hyodo S Kuraku.S."/>
        </authorList>
    </citation>
    <scope>NUCLEOTIDE SEQUENCE [LARGE SCALE GENOMIC DNA]</scope>
</reference>
<dbReference type="EMBL" id="BEZZ01000642">
    <property type="protein sequence ID" value="GCC34911.1"/>
    <property type="molecule type" value="Genomic_DNA"/>
</dbReference>
<dbReference type="PANTHER" id="PTHR28547:SF1">
    <property type="entry name" value="PROTEIN MMS22-LIKE"/>
    <property type="match status" value="1"/>
</dbReference>